<accession>A0A7L5BXN2</accession>
<dbReference type="EMBL" id="CP049056">
    <property type="protein sequence ID" value="QIE56685.1"/>
    <property type="molecule type" value="Genomic_DNA"/>
</dbReference>
<evidence type="ECO:0000313" key="1">
    <source>
        <dbReference type="EMBL" id="QIE56685.1"/>
    </source>
</evidence>
<reference evidence="1 2" key="1">
    <citation type="submission" date="2020-02" db="EMBL/GenBank/DDBJ databases">
        <title>complete genome sequence of Rhodobacteraceae bacterium.</title>
        <authorList>
            <person name="Park J."/>
            <person name="Kim Y.-S."/>
            <person name="Kim K.-H."/>
        </authorList>
    </citation>
    <scope>NUCLEOTIDE SEQUENCE [LARGE SCALE GENOMIC DNA]</scope>
    <source>
        <strain evidence="1 2">RR4-56</strain>
    </source>
</reference>
<gene>
    <name evidence="1" type="ORF">G5B40_15350</name>
</gene>
<sequence length="97" mass="11069">MTKRSPFRYFKTNPSVIRLAMVMYVRYSWSLRSVGYLLLERGVYVIHETTLKNLARAALAVGAVGAARRRCRGSHLDGCDPVVFRVQGNRAHAVRFR</sequence>
<proteinExistence type="predicted"/>
<keyword evidence="2" id="KW-1185">Reference proteome</keyword>
<dbReference type="AlphaFoldDB" id="A0A7L5BXN2"/>
<dbReference type="Proteomes" id="UP000503336">
    <property type="component" value="Chromosome"/>
</dbReference>
<organism evidence="1 2">
    <name type="scientific">Pikeienuella piscinae</name>
    <dbReference type="NCBI Taxonomy" id="2748098"/>
    <lineage>
        <taxon>Bacteria</taxon>
        <taxon>Pseudomonadati</taxon>
        <taxon>Pseudomonadota</taxon>
        <taxon>Alphaproteobacteria</taxon>
        <taxon>Rhodobacterales</taxon>
        <taxon>Paracoccaceae</taxon>
        <taxon>Pikeienuella</taxon>
    </lineage>
</organism>
<name>A0A7L5BXN2_9RHOB</name>
<dbReference type="KEGG" id="hdh:G5B40_15350"/>
<evidence type="ECO:0000313" key="2">
    <source>
        <dbReference type="Proteomes" id="UP000503336"/>
    </source>
</evidence>
<protein>
    <submittedName>
        <fullName evidence="1">Uncharacterized protein</fullName>
    </submittedName>
</protein>